<evidence type="ECO:0000256" key="1">
    <source>
        <dbReference type="SAM" id="SignalP"/>
    </source>
</evidence>
<dbReference type="RefSeq" id="WP_129582978.1">
    <property type="nucleotide sequence ID" value="NZ_NOXV01000130.1"/>
</dbReference>
<comment type="caution">
    <text evidence="2">The sequence shown here is derived from an EMBL/GenBank/DDBJ whole genome shotgun (WGS) entry which is preliminary data.</text>
</comment>
<accession>A0A255ZYM2</accession>
<name>A0A255ZYM2_9FLAO</name>
<feature type="chain" id="PRO_5013010679" description="GLPGLI family protein" evidence="1">
    <location>
        <begin position="29"/>
        <end position="252"/>
    </location>
</feature>
<reference evidence="2 3" key="1">
    <citation type="submission" date="2017-07" db="EMBL/GenBank/DDBJ databases">
        <title>Flavobacterium cyanobacteriorum sp. nov., isolated from cyanobacterial aggregates in a eutrophic lake.</title>
        <authorList>
            <person name="Cai H."/>
        </authorList>
    </citation>
    <scope>NUCLEOTIDE SEQUENCE [LARGE SCALE GENOMIC DNA]</scope>
    <source>
        <strain evidence="2 3">TH021</strain>
    </source>
</reference>
<sequence>MIRIFLLSINKHNCCLLLCLWLSAYSFSQNNYQIKYKMSTLFDGVRNYDALLTLSDSESCFEYKLFEKDTITTESEDEKGNRFISVPNKRKQLIFTSLISKTIKELKYFKDTFLVVDTLITPKWDIKDETRIIGGLKCQKATTFFKGRDYVVWFTTEITTFFGPWKLNGLPGLIVLANDKRNEVYFEITEVLKNNASICQVDTSIKNISKVQFDKKIKEWQNDFEETLKSKGDRNLKFNVKFGKSTDIEIIN</sequence>
<keyword evidence="3" id="KW-1185">Reference proteome</keyword>
<dbReference type="EMBL" id="NOXV01000130">
    <property type="protein sequence ID" value="OYQ45974.1"/>
    <property type="molecule type" value="Genomic_DNA"/>
</dbReference>
<evidence type="ECO:0008006" key="4">
    <source>
        <dbReference type="Google" id="ProtNLM"/>
    </source>
</evidence>
<dbReference type="InterPro" id="IPR005901">
    <property type="entry name" value="GLPGLI"/>
</dbReference>
<organism evidence="2 3">
    <name type="scientific">Flavobacterium cyanobacteriorum</name>
    <dbReference type="NCBI Taxonomy" id="2022802"/>
    <lineage>
        <taxon>Bacteria</taxon>
        <taxon>Pseudomonadati</taxon>
        <taxon>Bacteroidota</taxon>
        <taxon>Flavobacteriia</taxon>
        <taxon>Flavobacteriales</taxon>
        <taxon>Flavobacteriaceae</taxon>
        <taxon>Flavobacterium</taxon>
    </lineage>
</organism>
<dbReference type="OrthoDB" id="1440774at2"/>
<evidence type="ECO:0000313" key="2">
    <source>
        <dbReference type="EMBL" id="OYQ45974.1"/>
    </source>
</evidence>
<dbReference type="NCBIfam" id="TIGR01200">
    <property type="entry name" value="GLPGLI"/>
    <property type="match status" value="1"/>
</dbReference>
<dbReference type="AlphaFoldDB" id="A0A255ZYM2"/>
<protein>
    <recommendedName>
        <fullName evidence="4">GLPGLI family protein</fullName>
    </recommendedName>
</protein>
<keyword evidence="1" id="KW-0732">Signal</keyword>
<dbReference type="Proteomes" id="UP000216605">
    <property type="component" value="Unassembled WGS sequence"/>
</dbReference>
<gene>
    <name evidence="2" type="ORF">CHU92_01760</name>
</gene>
<evidence type="ECO:0000313" key="3">
    <source>
        <dbReference type="Proteomes" id="UP000216605"/>
    </source>
</evidence>
<feature type="signal peptide" evidence="1">
    <location>
        <begin position="1"/>
        <end position="28"/>
    </location>
</feature>
<proteinExistence type="predicted"/>